<dbReference type="AlphaFoldDB" id="A0A6G0XVZ9"/>
<feature type="region of interest" description="Disordered" evidence="1">
    <location>
        <begin position="153"/>
        <end position="202"/>
    </location>
</feature>
<reference evidence="2 3" key="1">
    <citation type="submission" date="2019-07" db="EMBL/GenBank/DDBJ databases">
        <title>Genomics analysis of Aphanomyces spp. identifies a new class of oomycete effector associated with host adaptation.</title>
        <authorList>
            <person name="Gaulin E."/>
        </authorList>
    </citation>
    <scope>NUCLEOTIDE SEQUENCE [LARGE SCALE GENOMIC DNA]</scope>
    <source>
        <strain evidence="2 3">ATCC 201684</strain>
    </source>
</reference>
<gene>
    <name evidence="2" type="ORF">Ae201684_000710</name>
</gene>
<dbReference type="VEuPathDB" id="FungiDB:AeMF1_013679"/>
<protein>
    <submittedName>
        <fullName evidence="2">Uncharacterized protein</fullName>
    </submittedName>
</protein>
<evidence type="ECO:0000256" key="1">
    <source>
        <dbReference type="SAM" id="MobiDB-lite"/>
    </source>
</evidence>
<name>A0A6G0XVZ9_9STRA</name>
<evidence type="ECO:0000313" key="3">
    <source>
        <dbReference type="Proteomes" id="UP000481153"/>
    </source>
</evidence>
<sequence length="265" mass="30037">MKTPSKKELIEKVKQYERMYQSPRQQDISFAATPEVVEQAPASVNYTHTMVVALLELRYNTYRTPFLQNRSSQLLGVLWENLCVKFNIACSLPYKVGVLSLKNKLQSLKKEYLAILSASKKTGNNTSDAINFPSYWDELVVAFGDKRGLADTEFGSEDPTDVNEDFEPNESNDDTELKRKLNDQADVDRKRNNRKRSKLDKSSVAEGLATLGSTLAQGLVNAASIQRDQGTSETEMLEFMREVKASMDQNRVIQEQLLKLLQDKL</sequence>
<dbReference type="Proteomes" id="UP000481153">
    <property type="component" value="Unassembled WGS sequence"/>
</dbReference>
<evidence type="ECO:0000313" key="2">
    <source>
        <dbReference type="EMBL" id="KAF0744877.1"/>
    </source>
</evidence>
<organism evidence="2 3">
    <name type="scientific">Aphanomyces euteiches</name>
    <dbReference type="NCBI Taxonomy" id="100861"/>
    <lineage>
        <taxon>Eukaryota</taxon>
        <taxon>Sar</taxon>
        <taxon>Stramenopiles</taxon>
        <taxon>Oomycota</taxon>
        <taxon>Saprolegniomycetes</taxon>
        <taxon>Saprolegniales</taxon>
        <taxon>Verrucalvaceae</taxon>
        <taxon>Aphanomyces</taxon>
    </lineage>
</organism>
<dbReference type="EMBL" id="VJMJ01000005">
    <property type="protein sequence ID" value="KAF0744877.1"/>
    <property type="molecule type" value="Genomic_DNA"/>
</dbReference>
<accession>A0A6G0XVZ9</accession>
<feature type="compositionally biased region" description="Acidic residues" evidence="1">
    <location>
        <begin position="154"/>
        <end position="174"/>
    </location>
</feature>
<feature type="compositionally biased region" description="Basic and acidic residues" evidence="1">
    <location>
        <begin position="175"/>
        <end position="190"/>
    </location>
</feature>
<keyword evidence="3" id="KW-1185">Reference proteome</keyword>
<proteinExistence type="predicted"/>
<comment type="caution">
    <text evidence="2">The sequence shown here is derived from an EMBL/GenBank/DDBJ whole genome shotgun (WGS) entry which is preliminary data.</text>
</comment>